<protein>
    <recommendedName>
        <fullName evidence="7">Rieske domain-containing protein</fullName>
    </recommendedName>
</protein>
<proteinExistence type="predicted"/>
<keyword evidence="3" id="KW-0560">Oxidoreductase</keyword>
<dbReference type="Proteomes" id="UP000644693">
    <property type="component" value="Unassembled WGS sequence"/>
</dbReference>
<accession>A0A918XE22</accession>
<evidence type="ECO:0000313" key="9">
    <source>
        <dbReference type="Proteomes" id="UP000644693"/>
    </source>
</evidence>
<dbReference type="NCBIfam" id="TIGR02378">
    <property type="entry name" value="nirD_assim_sml"/>
    <property type="match status" value="1"/>
</dbReference>
<keyword evidence="9" id="KW-1185">Reference proteome</keyword>
<reference evidence="8" key="1">
    <citation type="journal article" date="2014" name="Int. J. Syst. Evol. Microbiol.">
        <title>Complete genome sequence of Corynebacterium casei LMG S-19264T (=DSM 44701T), isolated from a smear-ripened cheese.</title>
        <authorList>
            <consortium name="US DOE Joint Genome Institute (JGI-PGF)"/>
            <person name="Walter F."/>
            <person name="Albersmeier A."/>
            <person name="Kalinowski J."/>
            <person name="Ruckert C."/>
        </authorList>
    </citation>
    <scope>NUCLEOTIDE SEQUENCE</scope>
    <source>
        <strain evidence="8">KCTC 23430</strain>
    </source>
</reference>
<dbReference type="InterPro" id="IPR017881">
    <property type="entry name" value="NirD"/>
</dbReference>
<dbReference type="AlphaFoldDB" id="A0A918XE22"/>
<keyword evidence="1" id="KW-0001">2Fe-2S</keyword>
<dbReference type="Gene3D" id="2.102.10.10">
    <property type="entry name" value="Rieske [2Fe-2S] iron-sulphur domain"/>
    <property type="match status" value="1"/>
</dbReference>
<name>A0A918XE22_9GAMM</name>
<dbReference type="InterPro" id="IPR017941">
    <property type="entry name" value="Rieske_2Fe-2S"/>
</dbReference>
<dbReference type="InterPro" id="IPR036922">
    <property type="entry name" value="Rieske_2Fe-2S_sf"/>
</dbReference>
<dbReference type="GO" id="GO:0046872">
    <property type="term" value="F:metal ion binding"/>
    <property type="evidence" value="ECO:0007669"/>
    <property type="project" value="UniProtKB-KW"/>
</dbReference>
<dbReference type="PROSITE" id="PS51300">
    <property type="entry name" value="NIRD"/>
    <property type="match status" value="1"/>
</dbReference>
<keyword evidence="6" id="KW-0534">Nitrate assimilation</keyword>
<dbReference type="PROSITE" id="PS51296">
    <property type="entry name" value="RIESKE"/>
    <property type="match status" value="1"/>
</dbReference>
<evidence type="ECO:0000256" key="2">
    <source>
        <dbReference type="ARBA" id="ARBA00022723"/>
    </source>
</evidence>
<reference evidence="8" key="2">
    <citation type="submission" date="2020-09" db="EMBL/GenBank/DDBJ databases">
        <authorList>
            <person name="Sun Q."/>
            <person name="Kim S."/>
        </authorList>
    </citation>
    <scope>NUCLEOTIDE SEQUENCE</scope>
    <source>
        <strain evidence="8">KCTC 23430</strain>
    </source>
</reference>
<dbReference type="GO" id="GO:0051537">
    <property type="term" value="F:2 iron, 2 sulfur cluster binding"/>
    <property type="evidence" value="ECO:0007669"/>
    <property type="project" value="UniProtKB-KW"/>
</dbReference>
<keyword evidence="2" id="KW-0479">Metal-binding</keyword>
<feature type="domain" description="Rieske" evidence="7">
    <location>
        <begin position="15"/>
        <end position="117"/>
    </location>
</feature>
<dbReference type="InterPro" id="IPR012748">
    <property type="entry name" value="Rieske-like_NirD"/>
</dbReference>
<dbReference type="Pfam" id="PF13806">
    <property type="entry name" value="Rieske_2"/>
    <property type="match status" value="1"/>
</dbReference>
<dbReference type="GO" id="GO:0008942">
    <property type="term" value="F:nitrite reductase [NAD(P)H] activity"/>
    <property type="evidence" value="ECO:0007669"/>
    <property type="project" value="InterPro"/>
</dbReference>
<dbReference type="SUPFAM" id="SSF50022">
    <property type="entry name" value="ISP domain"/>
    <property type="match status" value="1"/>
</dbReference>
<evidence type="ECO:0000313" key="8">
    <source>
        <dbReference type="EMBL" id="GHD27907.1"/>
    </source>
</evidence>
<evidence type="ECO:0000256" key="6">
    <source>
        <dbReference type="ARBA" id="ARBA00023063"/>
    </source>
</evidence>
<evidence type="ECO:0000256" key="3">
    <source>
        <dbReference type="ARBA" id="ARBA00023002"/>
    </source>
</evidence>
<sequence length="121" mass="13424">MNSMLQSNTLEPGWAHVCSREDLVENAGVAALIENEQVALFLVAGDEERLFALGNYDPIGKANVMSRGIVGDIDGEPVVASPLYKQHFRLRDGQCLEDESYALPYFEARLIDGGVWVRLRD</sequence>
<evidence type="ECO:0000256" key="5">
    <source>
        <dbReference type="ARBA" id="ARBA00023014"/>
    </source>
</evidence>
<dbReference type="CDD" id="cd03529">
    <property type="entry name" value="Rieske_NirD"/>
    <property type="match status" value="1"/>
</dbReference>
<dbReference type="PANTHER" id="PTHR40562:SF1">
    <property type="entry name" value="NITRITE REDUCTASE (NADH) SMALL SUBUNIT"/>
    <property type="match status" value="1"/>
</dbReference>
<comment type="caution">
    <text evidence="8">The sequence shown here is derived from an EMBL/GenBank/DDBJ whole genome shotgun (WGS) entry which is preliminary data.</text>
</comment>
<evidence type="ECO:0000259" key="7">
    <source>
        <dbReference type="PROSITE" id="PS51296"/>
    </source>
</evidence>
<dbReference type="EMBL" id="BMYM01000001">
    <property type="protein sequence ID" value="GHD27907.1"/>
    <property type="molecule type" value="Genomic_DNA"/>
</dbReference>
<dbReference type="GO" id="GO:0042128">
    <property type="term" value="P:nitrate assimilation"/>
    <property type="evidence" value="ECO:0007669"/>
    <property type="project" value="UniProtKB-KW"/>
</dbReference>
<dbReference type="PANTHER" id="PTHR40562">
    <property type="match status" value="1"/>
</dbReference>
<gene>
    <name evidence="8" type="ORF">GCM10007053_06750</name>
</gene>
<dbReference type="RefSeq" id="WP_229802562.1">
    <property type="nucleotide sequence ID" value="NZ_BMYM01000001.1"/>
</dbReference>
<keyword evidence="4" id="KW-0408">Iron</keyword>
<keyword evidence="5" id="KW-0411">Iron-sulfur</keyword>
<evidence type="ECO:0000256" key="4">
    <source>
        <dbReference type="ARBA" id="ARBA00023004"/>
    </source>
</evidence>
<evidence type="ECO:0000256" key="1">
    <source>
        <dbReference type="ARBA" id="ARBA00022714"/>
    </source>
</evidence>
<organism evidence="8 9">
    <name type="scientific">Parahalioglobus pacificus</name>
    <dbReference type="NCBI Taxonomy" id="930806"/>
    <lineage>
        <taxon>Bacteria</taxon>
        <taxon>Pseudomonadati</taxon>
        <taxon>Pseudomonadota</taxon>
        <taxon>Gammaproteobacteria</taxon>
        <taxon>Cellvibrionales</taxon>
        <taxon>Halieaceae</taxon>
        <taxon>Parahalioglobus</taxon>
    </lineage>
</organism>